<evidence type="ECO:0000313" key="3">
    <source>
        <dbReference type="Proteomes" id="UP001482620"/>
    </source>
</evidence>
<dbReference type="Proteomes" id="UP001482620">
    <property type="component" value="Unassembled WGS sequence"/>
</dbReference>
<name>A0ABV0UW33_9TELE</name>
<keyword evidence="3" id="KW-1185">Reference proteome</keyword>
<evidence type="ECO:0000256" key="1">
    <source>
        <dbReference type="SAM" id="MobiDB-lite"/>
    </source>
</evidence>
<feature type="compositionally biased region" description="Acidic residues" evidence="1">
    <location>
        <begin position="15"/>
        <end position="24"/>
    </location>
</feature>
<comment type="caution">
    <text evidence="2">The sequence shown here is derived from an EMBL/GenBank/DDBJ whole genome shotgun (WGS) entry which is preliminary data.</text>
</comment>
<protein>
    <submittedName>
        <fullName evidence="2">Uncharacterized protein</fullName>
    </submittedName>
</protein>
<proteinExistence type="predicted"/>
<feature type="region of interest" description="Disordered" evidence="1">
    <location>
        <begin position="1"/>
        <end position="25"/>
    </location>
</feature>
<dbReference type="EMBL" id="JAHRIQ010084888">
    <property type="protein sequence ID" value="MEQ2249331.1"/>
    <property type="molecule type" value="Genomic_DNA"/>
</dbReference>
<evidence type="ECO:0000313" key="2">
    <source>
        <dbReference type="EMBL" id="MEQ2249331.1"/>
    </source>
</evidence>
<sequence length="107" mass="11813">MLQPSRPRRRFCRQEEEDEEEEGFTDISTAALHSNERAASVQDHFPPNRSGFALRAAGAALADSWRTAASAKEIGAKRGVRAGLAVTLRRVLGGADWRSFSWLNVTD</sequence>
<organism evidence="2 3">
    <name type="scientific">Ilyodon furcidens</name>
    <name type="common">goldbreast splitfin</name>
    <dbReference type="NCBI Taxonomy" id="33524"/>
    <lineage>
        <taxon>Eukaryota</taxon>
        <taxon>Metazoa</taxon>
        <taxon>Chordata</taxon>
        <taxon>Craniata</taxon>
        <taxon>Vertebrata</taxon>
        <taxon>Euteleostomi</taxon>
        <taxon>Actinopterygii</taxon>
        <taxon>Neopterygii</taxon>
        <taxon>Teleostei</taxon>
        <taxon>Neoteleostei</taxon>
        <taxon>Acanthomorphata</taxon>
        <taxon>Ovalentaria</taxon>
        <taxon>Atherinomorphae</taxon>
        <taxon>Cyprinodontiformes</taxon>
        <taxon>Goodeidae</taxon>
        <taxon>Ilyodon</taxon>
    </lineage>
</organism>
<gene>
    <name evidence="2" type="ORF">ILYODFUR_028113</name>
</gene>
<feature type="compositionally biased region" description="Basic residues" evidence="1">
    <location>
        <begin position="1"/>
        <end position="11"/>
    </location>
</feature>
<accession>A0ABV0UW33</accession>
<reference evidence="2 3" key="1">
    <citation type="submission" date="2021-06" db="EMBL/GenBank/DDBJ databases">
        <authorList>
            <person name="Palmer J.M."/>
        </authorList>
    </citation>
    <scope>NUCLEOTIDE SEQUENCE [LARGE SCALE GENOMIC DNA]</scope>
    <source>
        <strain evidence="3">if_2019</strain>
        <tissue evidence="2">Muscle</tissue>
    </source>
</reference>